<dbReference type="Proteomes" id="UP000299290">
    <property type="component" value="Unassembled WGS sequence"/>
</dbReference>
<gene>
    <name evidence="1" type="ORF">SANT12839_006270</name>
</gene>
<evidence type="ECO:0000313" key="1">
    <source>
        <dbReference type="EMBL" id="GDY39745.1"/>
    </source>
</evidence>
<comment type="caution">
    <text evidence="1">The sequence shown here is derived from an EMBL/GenBank/DDBJ whole genome shotgun (WGS) entry which is preliminary data.</text>
</comment>
<dbReference type="EMBL" id="BJHV01000001">
    <property type="protein sequence ID" value="GDY39745.1"/>
    <property type="molecule type" value="Genomic_DNA"/>
</dbReference>
<keyword evidence="2" id="KW-1185">Reference proteome</keyword>
<evidence type="ECO:0000313" key="2">
    <source>
        <dbReference type="Proteomes" id="UP000299290"/>
    </source>
</evidence>
<reference evidence="1 2" key="1">
    <citation type="journal article" date="2020" name="Int. J. Syst. Evol. Microbiol.">
        <title>Reclassification of Streptomyces castelarensis and Streptomyces sporoclivatus as later heterotypic synonyms of Streptomyces antimycoticus.</title>
        <authorList>
            <person name="Komaki H."/>
            <person name="Tamura T."/>
        </authorList>
    </citation>
    <scope>NUCLEOTIDE SEQUENCE [LARGE SCALE GENOMIC DNA]</scope>
    <source>
        <strain evidence="1 2">NBRC 12839</strain>
    </source>
</reference>
<proteinExistence type="predicted"/>
<dbReference type="AlphaFoldDB" id="A0A4D4JST6"/>
<protein>
    <submittedName>
        <fullName evidence="1">Uncharacterized protein</fullName>
    </submittedName>
</protein>
<name>A0A4D4JST6_9ACTN</name>
<organism evidence="1 2">
    <name type="scientific">Streptomyces antimycoticus</name>
    <dbReference type="NCBI Taxonomy" id="68175"/>
    <lineage>
        <taxon>Bacteria</taxon>
        <taxon>Bacillati</taxon>
        <taxon>Actinomycetota</taxon>
        <taxon>Actinomycetes</taxon>
        <taxon>Kitasatosporales</taxon>
        <taxon>Streptomycetaceae</taxon>
        <taxon>Streptomyces</taxon>
        <taxon>Streptomyces violaceusniger group</taxon>
    </lineage>
</organism>
<sequence length="50" mass="5020">MGSTVGEGMAGGVAERLGKISCLVASIVPKGIDDRSDVSGFALLNSLVLK</sequence>
<accession>A0A4D4JST6</accession>